<dbReference type="InterPro" id="IPR027417">
    <property type="entry name" value="P-loop_NTPase"/>
</dbReference>
<dbReference type="GO" id="GO:0007015">
    <property type="term" value="P:actin filament organization"/>
    <property type="evidence" value="ECO:0007669"/>
    <property type="project" value="TreeGrafter"/>
</dbReference>
<evidence type="ECO:0000256" key="4">
    <source>
        <dbReference type="ARBA" id="ARBA00023175"/>
    </source>
</evidence>
<dbReference type="InParanoid" id="F0YLY7"/>
<feature type="region of interest" description="Disordered" evidence="7">
    <location>
        <begin position="599"/>
        <end position="622"/>
    </location>
</feature>
<dbReference type="Gene3D" id="1.10.10.820">
    <property type="match status" value="1"/>
</dbReference>
<dbReference type="FunCoup" id="F0YLY7">
    <property type="interactions" value="8"/>
</dbReference>
<evidence type="ECO:0000313" key="10">
    <source>
        <dbReference type="Proteomes" id="UP000002729"/>
    </source>
</evidence>
<evidence type="ECO:0000256" key="3">
    <source>
        <dbReference type="ARBA" id="ARBA00023123"/>
    </source>
</evidence>
<dbReference type="Gene3D" id="1.20.120.720">
    <property type="entry name" value="Myosin VI head, motor domain, U50 subdomain"/>
    <property type="match status" value="1"/>
</dbReference>
<dbReference type="PROSITE" id="PS51456">
    <property type="entry name" value="MYOSIN_MOTOR"/>
    <property type="match status" value="1"/>
</dbReference>
<dbReference type="GO" id="GO:0005737">
    <property type="term" value="C:cytoplasm"/>
    <property type="evidence" value="ECO:0007669"/>
    <property type="project" value="TreeGrafter"/>
</dbReference>
<dbReference type="EMBL" id="GL833159">
    <property type="protein sequence ID" value="EGB03856.1"/>
    <property type="molecule type" value="Genomic_DNA"/>
</dbReference>
<dbReference type="InterPro" id="IPR001609">
    <property type="entry name" value="Myosin_head_motor_dom-like"/>
</dbReference>
<dbReference type="KEGG" id="aaf:AURANDRAFT_33402"/>
<keyword evidence="5 6" id="KW-0009">Actin-binding</keyword>
<keyword evidence="4 6" id="KW-0505">Motor protein</keyword>
<dbReference type="GO" id="GO:0000146">
    <property type="term" value="F:microfilament motor activity"/>
    <property type="evidence" value="ECO:0007669"/>
    <property type="project" value="TreeGrafter"/>
</dbReference>
<dbReference type="GO" id="GO:0016020">
    <property type="term" value="C:membrane"/>
    <property type="evidence" value="ECO:0007669"/>
    <property type="project" value="TreeGrafter"/>
</dbReference>
<accession>F0YLY7</accession>
<evidence type="ECO:0000259" key="8">
    <source>
        <dbReference type="PROSITE" id="PS51456"/>
    </source>
</evidence>
<organism evidence="10">
    <name type="scientific">Aureococcus anophagefferens</name>
    <name type="common">Harmful bloom alga</name>
    <dbReference type="NCBI Taxonomy" id="44056"/>
    <lineage>
        <taxon>Eukaryota</taxon>
        <taxon>Sar</taxon>
        <taxon>Stramenopiles</taxon>
        <taxon>Ochrophyta</taxon>
        <taxon>Pelagophyceae</taxon>
        <taxon>Pelagomonadales</taxon>
        <taxon>Pelagomonadaceae</taxon>
        <taxon>Aureococcus</taxon>
    </lineage>
</organism>
<keyword evidence="2 6" id="KW-0067">ATP-binding</keyword>
<dbReference type="PANTHER" id="PTHR13140">
    <property type="entry name" value="MYOSIN"/>
    <property type="match status" value="1"/>
</dbReference>
<keyword evidence="1 6" id="KW-0547">Nucleotide-binding</keyword>
<dbReference type="SMART" id="SM00242">
    <property type="entry name" value="MYSc"/>
    <property type="match status" value="1"/>
</dbReference>
<name>F0YLY7_AURAN</name>
<evidence type="ECO:0000256" key="1">
    <source>
        <dbReference type="ARBA" id="ARBA00022741"/>
    </source>
</evidence>
<dbReference type="Pfam" id="PF00063">
    <property type="entry name" value="Myosin_head"/>
    <property type="match status" value="1"/>
</dbReference>
<keyword evidence="3 6" id="KW-0518">Myosin</keyword>
<dbReference type="SUPFAM" id="SSF52540">
    <property type="entry name" value="P-loop containing nucleoside triphosphate hydrolases"/>
    <property type="match status" value="1"/>
</dbReference>
<feature type="region of interest" description="Actin-binding" evidence="6">
    <location>
        <begin position="633"/>
        <end position="655"/>
    </location>
</feature>
<dbReference type="PRINTS" id="PR00193">
    <property type="entry name" value="MYOSINHEAVY"/>
</dbReference>
<evidence type="ECO:0000313" key="9">
    <source>
        <dbReference type="EMBL" id="EGB03856.1"/>
    </source>
</evidence>
<dbReference type="OMA" id="MERINDY"/>
<feature type="domain" description="Myosin motor" evidence="8">
    <location>
        <begin position="61"/>
        <end position="755"/>
    </location>
</feature>
<dbReference type="OrthoDB" id="6108017at2759"/>
<dbReference type="RefSeq" id="XP_009041408.1">
    <property type="nucleotide sequence ID" value="XM_009043160.1"/>
</dbReference>
<feature type="binding site" evidence="6">
    <location>
        <begin position="154"/>
        <end position="161"/>
    </location>
    <ligand>
        <name>ATP</name>
        <dbReference type="ChEBI" id="CHEBI:30616"/>
    </ligand>
</feature>
<dbReference type="InterPro" id="IPR036961">
    <property type="entry name" value="Kinesin_motor_dom_sf"/>
</dbReference>
<gene>
    <name evidence="9" type="ORF">AURANDRAFT_33402</name>
</gene>
<dbReference type="Proteomes" id="UP000002729">
    <property type="component" value="Unassembled WGS sequence"/>
</dbReference>
<reference evidence="9" key="1">
    <citation type="journal article" date="2011" name="Proc. Natl. Acad. Sci. U.S.A.">
        <title>Niche of harmful alga Aureococcus anophagefferens revealed through ecogenomics.</title>
        <authorList>
            <person name="Gobler C.J."/>
            <person name="Berry D.L."/>
            <person name="Dyhrman S.T."/>
            <person name="Wilhelm S.W."/>
            <person name="Salamov A."/>
            <person name="Lobanov A.V."/>
            <person name="Zhang Y."/>
            <person name="Collier J.L."/>
            <person name="Wurch L.L."/>
            <person name="Kustka A.B."/>
            <person name="Dill B.D."/>
            <person name="Shah M."/>
            <person name="VerBerkmoes N.C."/>
            <person name="Kuo A."/>
            <person name="Terry A."/>
            <person name="Pangilinan J."/>
            <person name="Lindquist E.A."/>
            <person name="Lucas S."/>
            <person name="Paulsen I.T."/>
            <person name="Hattenrath-Lehmann T.K."/>
            <person name="Talmage S.C."/>
            <person name="Walker E.A."/>
            <person name="Koch F."/>
            <person name="Burson A.M."/>
            <person name="Marcoval M.A."/>
            <person name="Tang Y.Z."/>
            <person name="Lecleir G.R."/>
            <person name="Coyne K.J."/>
            <person name="Berg G.M."/>
            <person name="Bertrand E.M."/>
            <person name="Saito M.A."/>
            <person name="Gladyshev V.N."/>
            <person name="Grigoriev I.V."/>
        </authorList>
    </citation>
    <scope>NUCLEOTIDE SEQUENCE [LARGE SCALE GENOMIC DNA]</scope>
    <source>
        <strain evidence="9">CCMP1984</strain>
    </source>
</reference>
<dbReference type="GO" id="GO:0016459">
    <property type="term" value="C:myosin complex"/>
    <property type="evidence" value="ECO:0007669"/>
    <property type="project" value="UniProtKB-KW"/>
</dbReference>
<dbReference type="eggNOG" id="KOG4229">
    <property type="taxonomic scope" value="Eukaryota"/>
</dbReference>
<dbReference type="Gene3D" id="3.40.850.10">
    <property type="entry name" value="Kinesin motor domain"/>
    <property type="match status" value="1"/>
</dbReference>
<evidence type="ECO:0000256" key="6">
    <source>
        <dbReference type="PROSITE-ProRule" id="PRU00782"/>
    </source>
</evidence>
<dbReference type="PANTHER" id="PTHR13140:SF706">
    <property type="entry name" value="DILUTE CLASS UNCONVENTIONAL MYOSIN, ISOFORM C"/>
    <property type="match status" value="1"/>
</dbReference>
<evidence type="ECO:0000256" key="5">
    <source>
        <dbReference type="ARBA" id="ARBA00023203"/>
    </source>
</evidence>
<dbReference type="CDD" id="cd00124">
    <property type="entry name" value="MYSc"/>
    <property type="match status" value="1"/>
</dbReference>
<dbReference type="GO" id="GO:0051015">
    <property type="term" value="F:actin filament binding"/>
    <property type="evidence" value="ECO:0007669"/>
    <property type="project" value="TreeGrafter"/>
</dbReference>
<comment type="similarity">
    <text evidence="6">Belongs to the TRAFAC class myosin-kinesin ATPase superfamily. Myosin family.</text>
</comment>
<evidence type="ECO:0000256" key="7">
    <source>
        <dbReference type="SAM" id="MobiDB-lite"/>
    </source>
</evidence>
<keyword evidence="10" id="KW-1185">Reference proteome</keyword>
<dbReference type="GeneID" id="20221298"/>
<protein>
    <recommendedName>
        <fullName evidence="8">Myosin motor domain-containing protein</fullName>
    </recommendedName>
</protein>
<dbReference type="AlphaFoldDB" id="F0YLY7"/>
<evidence type="ECO:0000256" key="2">
    <source>
        <dbReference type="ARBA" id="ARBA00022840"/>
    </source>
</evidence>
<sequence length="765" mass="82804">MAAKKGESVWLSDPEEGFLPATLLGSLDDAGASVELPDGSTRALTADERSKAHKVDGENLRAWSDMLNFGDLSEPPLLHNLRLRFAEDEIYTSVGDILVALNPFQALPIYDGDRIARYMQGGASNDEKHVFLTADAAYGDLRRSGGDQAVLISGESGAGKTETMKRVLQYLAACSAAGPAGLGAGGHSSLEDQILATNPLTEAFGNAKTVHNNNSSRFGKWTELGFDGKGSIVGASITNYLLEKARVAFQSDGERNYHAFYQVVGAGATPGTERKSLEEFRYLTQSSAKTVEGIDDASDYADMVRALETLMPDVKRDVLEVTTACLHLGSCCFEAEATGKDIGEACKVVRDGHFDHFVKLSKCDADELASSLVQRRLGTGRRSVVFVKFGDVEAGAVRDAVAKGLYGALFDNLITRLNASLAHSGASNDAKKGRAIGVLDIFGFECFAVNSFEQLCINYCNEKLQNFFTHHIFHVEQQAYAKEGVDVSAIEFVDNSNTLDTLDKGHKSVYGILDEELHVPRGSDAGFLDKTMAAFGGKKSDNVVKRPKGSKSRDSFEVVHFAGTVCYLTTGFLEKNRDEVPPDAVEALTASKSPFISQLFARGGPPDGSPKRDRASSSGGKKLSLGAQFRNQLHQLTDRMRECAPHFVRCVKTNKPKKPSLFEGNLVLRQLRYSGLLEVCRVRRAGFPWRLPRDGFVRSYGVLAPLLRNTPKMSPEALFAVVAPKLGDGQMALGKTTIFLKSKRDLDDVLDELSSTSGSACATSA</sequence>
<dbReference type="GO" id="GO:0005524">
    <property type="term" value="F:ATP binding"/>
    <property type="evidence" value="ECO:0007669"/>
    <property type="project" value="UniProtKB-UniRule"/>
</dbReference>
<proteinExistence type="inferred from homology"/>
<dbReference type="Gene3D" id="1.20.58.530">
    <property type="match status" value="1"/>
</dbReference>